<dbReference type="Proteomes" id="UP001497644">
    <property type="component" value="Chromosome 8"/>
</dbReference>
<gene>
    <name evidence="2" type="ORF">LPLAT_LOCUS13414</name>
</gene>
<keyword evidence="3" id="KW-1185">Reference proteome</keyword>
<evidence type="ECO:0000313" key="3">
    <source>
        <dbReference type="Proteomes" id="UP001497644"/>
    </source>
</evidence>
<feature type="region of interest" description="Disordered" evidence="1">
    <location>
        <begin position="52"/>
        <end position="91"/>
    </location>
</feature>
<name>A0AAV2P8J5_9HYME</name>
<evidence type="ECO:0000313" key="2">
    <source>
        <dbReference type="EMBL" id="CAL1688334.1"/>
    </source>
</evidence>
<proteinExistence type="predicted"/>
<accession>A0AAV2P8J5</accession>
<protein>
    <submittedName>
        <fullName evidence="2">Uncharacterized protein</fullName>
    </submittedName>
</protein>
<evidence type="ECO:0000256" key="1">
    <source>
        <dbReference type="SAM" id="MobiDB-lite"/>
    </source>
</evidence>
<organism evidence="2 3">
    <name type="scientific">Lasius platythorax</name>
    <dbReference type="NCBI Taxonomy" id="488582"/>
    <lineage>
        <taxon>Eukaryota</taxon>
        <taxon>Metazoa</taxon>
        <taxon>Ecdysozoa</taxon>
        <taxon>Arthropoda</taxon>
        <taxon>Hexapoda</taxon>
        <taxon>Insecta</taxon>
        <taxon>Pterygota</taxon>
        <taxon>Neoptera</taxon>
        <taxon>Endopterygota</taxon>
        <taxon>Hymenoptera</taxon>
        <taxon>Apocrita</taxon>
        <taxon>Aculeata</taxon>
        <taxon>Formicoidea</taxon>
        <taxon>Formicidae</taxon>
        <taxon>Formicinae</taxon>
        <taxon>Lasius</taxon>
        <taxon>Lasius</taxon>
    </lineage>
</organism>
<reference evidence="2" key="1">
    <citation type="submission" date="2024-04" db="EMBL/GenBank/DDBJ databases">
        <authorList>
            <consortium name="Molecular Ecology Group"/>
        </authorList>
    </citation>
    <scope>NUCLEOTIDE SEQUENCE</scope>
</reference>
<sequence>MFLKTDISNHPAYDRTDDFIKLHDIPFSSLIGQDRGKIRRHAFEGWPIEEAEGRGSASRRGDDRSLEGISSVGNAAACDSGDNGRRNGEEI</sequence>
<feature type="compositionally biased region" description="Basic and acidic residues" evidence="1">
    <location>
        <begin position="82"/>
        <end position="91"/>
    </location>
</feature>
<dbReference type="AlphaFoldDB" id="A0AAV2P8J5"/>
<dbReference type="EMBL" id="OZ034831">
    <property type="protein sequence ID" value="CAL1688334.1"/>
    <property type="molecule type" value="Genomic_DNA"/>
</dbReference>